<dbReference type="EMBL" id="UYWY01019622">
    <property type="protein sequence ID" value="VDM38461.1"/>
    <property type="molecule type" value="Genomic_DNA"/>
</dbReference>
<sequence length="174" mass="20086">MNPLRIGGEGAKVKVEQLRITQEPPESGGREHWGYCGIQVGNEAMCFIEEIEDVGGQNCSSLKLSSLLMVIDRYIRPGTEVVSSVWKRYEMNGKLPDEVKYFAKERSLRLVETDEEDNRVAVLWSQFKALNYKSLDKSELICTHIKEFMWRQMFAGKDCMYHLWSHIAAMYPLT</sequence>
<evidence type="ECO:0000313" key="1">
    <source>
        <dbReference type="EMBL" id="VDM38461.1"/>
    </source>
</evidence>
<dbReference type="AlphaFoldDB" id="A0A183UF70"/>
<evidence type="ECO:0000313" key="2">
    <source>
        <dbReference type="Proteomes" id="UP000050794"/>
    </source>
</evidence>
<dbReference type="Proteomes" id="UP000050794">
    <property type="component" value="Unassembled WGS sequence"/>
</dbReference>
<proteinExistence type="predicted"/>
<dbReference type="WBParaSite" id="TCNE_0000714001-mRNA-1">
    <property type="protein sequence ID" value="TCNE_0000714001-mRNA-1"/>
    <property type="gene ID" value="TCNE_0000714001"/>
</dbReference>
<accession>A0A183UF70</accession>
<keyword evidence="2" id="KW-1185">Reference proteome</keyword>
<gene>
    <name evidence="1" type="ORF">TCNE_LOCUS7140</name>
</gene>
<reference evidence="1 2" key="2">
    <citation type="submission" date="2018-11" db="EMBL/GenBank/DDBJ databases">
        <authorList>
            <consortium name="Pathogen Informatics"/>
        </authorList>
    </citation>
    <scope>NUCLEOTIDE SEQUENCE [LARGE SCALE GENOMIC DNA]</scope>
</reference>
<name>A0A183UF70_TOXCA</name>
<organism evidence="2 3">
    <name type="scientific">Toxocara canis</name>
    <name type="common">Canine roundworm</name>
    <dbReference type="NCBI Taxonomy" id="6265"/>
    <lineage>
        <taxon>Eukaryota</taxon>
        <taxon>Metazoa</taxon>
        <taxon>Ecdysozoa</taxon>
        <taxon>Nematoda</taxon>
        <taxon>Chromadorea</taxon>
        <taxon>Rhabditida</taxon>
        <taxon>Spirurina</taxon>
        <taxon>Ascaridomorpha</taxon>
        <taxon>Ascaridoidea</taxon>
        <taxon>Toxocaridae</taxon>
        <taxon>Toxocara</taxon>
    </lineage>
</organism>
<protein>
    <submittedName>
        <fullName evidence="3">DDE_Tnp_IS1595 domain-containing protein</fullName>
    </submittedName>
</protein>
<reference evidence="3" key="1">
    <citation type="submission" date="2016-06" db="UniProtKB">
        <authorList>
            <consortium name="WormBaseParasite"/>
        </authorList>
    </citation>
    <scope>IDENTIFICATION</scope>
</reference>
<evidence type="ECO:0000313" key="3">
    <source>
        <dbReference type="WBParaSite" id="TCNE_0000714001-mRNA-1"/>
    </source>
</evidence>